<evidence type="ECO:0000313" key="11">
    <source>
        <dbReference type="EMBL" id="MDQ0207747.1"/>
    </source>
</evidence>
<gene>
    <name evidence="11" type="ORF">J2S05_002548</name>
</gene>
<keyword evidence="7" id="KW-0408">Iron</keyword>
<dbReference type="SMART" id="SM00382">
    <property type="entry name" value="AAA"/>
    <property type="match status" value="1"/>
</dbReference>
<evidence type="ECO:0000313" key="12">
    <source>
        <dbReference type="Proteomes" id="UP001225034"/>
    </source>
</evidence>
<dbReference type="SUPFAM" id="SSF52540">
    <property type="entry name" value="P-loop containing nucleoside triphosphate hydrolases"/>
    <property type="match status" value="1"/>
</dbReference>
<evidence type="ECO:0000256" key="9">
    <source>
        <dbReference type="ARBA" id="ARBA00023136"/>
    </source>
</evidence>
<dbReference type="InterPro" id="IPR003439">
    <property type="entry name" value="ABC_transporter-like_ATP-bd"/>
</dbReference>
<keyword evidence="4" id="KW-0410">Iron transport</keyword>
<evidence type="ECO:0000256" key="7">
    <source>
        <dbReference type="ARBA" id="ARBA00023004"/>
    </source>
</evidence>
<dbReference type="RefSeq" id="WP_306983272.1">
    <property type="nucleotide sequence ID" value="NZ_JAUSUA010000003.1"/>
</dbReference>
<dbReference type="PANTHER" id="PTHR42771">
    <property type="entry name" value="IRON(3+)-HYDROXAMATE IMPORT ATP-BINDING PROTEIN FHUC"/>
    <property type="match status" value="1"/>
</dbReference>
<keyword evidence="3" id="KW-1003">Cell membrane</keyword>
<keyword evidence="5" id="KW-0547">Nucleotide-binding</keyword>
<dbReference type="EMBL" id="JAUSUA010000003">
    <property type="protein sequence ID" value="MDQ0207747.1"/>
    <property type="molecule type" value="Genomic_DNA"/>
</dbReference>
<accession>A0ABT9YKK3</accession>
<evidence type="ECO:0000256" key="2">
    <source>
        <dbReference type="ARBA" id="ARBA00022448"/>
    </source>
</evidence>
<reference evidence="11 12" key="1">
    <citation type="submission" date="2023-07" db="EMBL/GenBank/DDBJ databases">
        <title>Genomic Encyclopedia of Type Strains, Phase IV (KMG-IV): sequencing the most valuable type-strain genomes for metagenomic binning, comparative biology and taxonomic classification.</title>
        <authorList>
            <person name="Goeker M."/>
        </authorList>
    </citation>
    <scope>NUCLEOTIDE SEQUENCE [LARGE SCALE GENOMIC DNA]</scope>
    <source>
        <strain evidence="11 12">DSM 19154</strain>
    </source>
</reference>
<dbReference type="InterPro" id="IPR027417">
    <property type="entry name" value="P-loop_NTPase"/>
</dbReference>
<keyword evidence="6 11" id="KW-0067">ATP-binding</keyword>
<dbReference type="PROSITE" id="PS00211">
    <property type="entry name" value="ABC_TRANSPORTER_1"/>
    <property type="match status" value="1"/>
</dbReference>
<comment type="caution">
    <text evidence="11">The sequence shown here is derived from an EMBL/GenBank/DDBJ whole genome shotgun (WGS) entry which is preliminary data.</text>
</comment>
<evidence type="ECO:0000256" key="4">
    <source>
        <dbReference type="ARBA" id="ARBA00022496"/>
    </source>
</evidence>
<dbReference type="InterPro" id="IPR003593">
    <property type="entry name" value="AAA+_ATPase"/>
</dbReference>
<proteinExistence type="predicted"/>
<sequence length="255" mass="28114">MDIHNLTFSYGTPTFIHELSLSIQKGAITTILGPNGSGKSTLLALMAKSLSPKSGEIMFDGELLSSLQAKTLAKKLAVVYQQNDAPMDLTVKKLTAYGRQPHRRLLSGWTDADEQAVQEALAVTNLLTKADVSLAALSGGERQRVWIAMALAQQSEMLLLDEPTTFLDLYYQVETLELIRQLNHKKKLTVVMVLHDLNQAIRYSDTLVVMNKGAIVQYGSPLDIMTKQLVKDVYGIDVVVRHDEDAGMVMLPMGL</sequence>
<comment type="subcellular location">
    <subcellularLocation>
        <location evidence="1">Cell membrane</location>
        <topology evidence="1">Peripheral membrane protein</topology>
    </subcellularLocation>
</comment>
<keyword evidence="9" id="KW-0472">Membrane</keyword>
<dbReference type="InterPro" id="IPR017871">
    <property type="entry name" value="ABC_transporter-like_CS"/>
</dbReference>
<evidence type="ECO:0000256" key="8">
    <source>
        <dbReference type="ARBA" id="ARBA00023065"/>
    </source>
</evidence>
<dbReference type="InterPro" id="IPR051535">
    <property type="entry name" value="Siderophore_ABC-ATPase"/>
</dbReference>
<evidence type="ECO:0000256" key="3">
    <source>
        <dbReference type="ARBA" id="ARBA00022475"/>
    </source>
</evidence>
<feature type="domain" description="ABC transporter" evidence="10">
    <location>
        <begin position="1"/>
        <end position="237"/>
    </location>
</feature>
<dbReference type="Gene3D" id="3.40.50.300">
    <property type="entry name" value="P-loop containing nucleotide triphosphate hydrolases"/>
    <property type="match status" value="1"/>
</dbReference>
<dbReference type="PANTHER" id="PTHR42771:SF10">
    <property type="entry name" value="FERRICHROME TRANSPORT ATP-BINDING PROTEIN FHUC"/>
    <property type="match status" value="1"/>
</dbReference>
<dbReference type="GO" id="GO:0005524">
    <property type="term" value="F:ATP binding"/>
    <property type="evidence" value="ECO:0007669"/>
    <property type="project" value="UniProtKB-KW"/>
</dbReference>
<dbReference type="PROSITE" id="PS50893">
    <property type="entry name" value="ABC_TRANSPORTER_2"/>
    <property type="match status" value="1"/>
</dbReference>
<evidence type="ECO:0000259" key="10">
    <source>
        <dbReference type="PROSITE" id="PS50893"/>
    </source>
</evidence>
<keyword evidence="2" id="KW-0813">Transport</keyword>
<dbReference type="Pfam" id="PF00005">
    <property type="entry name" value="ABC_tran"/>
    <property type="match status" value="1"/>
</dbReference>
<protein>
    <submittedName>
        <fullName evidence="11">Iron complex transport system ATP-binding protein</fullName>
    </submittedName>
</protein>
<name>A0ABT9YKK3_9BACI</name>
<evidence type="ECO:0000256" key="5">
    <source>
        <dbReference type="ARBA" id="ARBA00022741"/>
    </source>
</evidence>
<evidence type="ECO:0000256" key="1">
    <source>
        <dbReference type="ARBA" id="ARBA00004202"/>
    </source>
</evidence>
<dbReference type="Proteomes" id="UP001225034">
    <property type="component" value="Unassembled WGS sequence"/>
</dbReference>
<evidence type="ECO:0000256" key="6">
    <source>
        <dbReference type="ARBA" id="ARBA00022840"/>
    </source>
</evidence>
<keyword evidence="8" id="KW-0406">Ion transport</keyword>
<dbReference type="CDD" id="cd03214">
    <property type="entry name" value="ABC_Iron-Siderophores_B12_Hemin"/>
    <property type="match status" value="1"/>
</dbReference>
<organism evidence="11 12">
    <name type="scientific">Alkalicoccobacillus murimartini</name>
    <dbReference type="NCBI Taxonomy" id="171685"/>
    <lineage>
        <taxon>Bacteria</taxon>
        <taxon>Bacillati</taxon>
        <taxon>Bacillota</taxon>
        <taxon>Bacilli</taxon>
        <taxon>Bacillales</taxon>
        <taxon>Bacillaceae</taxon>
        <taxon>Alkalicoccobacillus</taxon>
    </lineage>
</organism>
<keyword evidence="12" id="KW-1185">Reference proteome</keyword>